<reference evidence="11" key="1">
    <citation type="journal article" date="2015" name="BMC Genomics">
        <title>Chemosensory genes identified in the antennal transcriptome of the blowfly Calliphora stygia.</title>
        <authorList>
            <person name="Leitch O.J."/>
            <person name="Papanicolaou A."/>
            <person name="Lennard C."/>
            <person name="Kirkbride K.P."/>
            <person name="Anderson A."/>
        </authorList>
    </citation>
    <scope>NUCLEOTIDE SEQUENCE</scope>
</reference>
<keyword evidence="2" id="KW-1003">Cell membrane</keyword>
<keyword evidence="3 10" id="KW-0716">Sensory transduction</keyword>
<feature type="transmembrane region" description="Helical" evidence="10">
    <location>
        <begin position="44"/>
        <end position="63"/>
    </location>
</feature>
<evidence type="ECO:0000256" key="1">
    <source>
        <dbReference type="ARBA" id="ARBA00004651"/>
    </source>
</evidence>
<proteinExistence type="evidence at transcript level"/>
<comment type="similarity">
    <text evidence="10">Belongs to the insect chemoreceptor superfamily. Heteromeric odorant receptor channel (TC 1.A.69) family.</text>
</comment>
<evidence type="ECO:0000256" key="2">
    <source>
        <dbReference type="ARBA" id="ARBA00022475"/>
    </source>
</evidence>
<gene>
    <name evidence="11" type="primary">OR114</name>
</gene>
<dbReference type="PANTHER" id="PTHR21137">
    <property type="entry name" value="ODORANT RECEPTOR"/>
    <property type="match status" value="1"/>
</dbReference>
<dbReference type="EMBL" id="KJ702090">
    <property type="protein sequence ID" value="AID61244.1"/>
    <property type="molecule type" value="mRNA"/>
</dbReference>
<feature type="transmembrane region" description="Helical" evidence="10">
    <location>
        <begin position="265"/>
        <end position="287"/>
    </location>
</feature>
<keyword evidence="7 10" id="KW-0472">Membrane</keyword>
<feature type="transmembrane region" description="Helical" evidence="10">
    <location>
        <begin position="75"/>
        <end position="94"/>
    </location>
</feature>
<dbReference type="InterPro" id="IPR004117">
    <property type="entry name" value="7tm6_olfct_rcpt"/>
</dbReference>
<keyword evidence="8 10" id="KW-0675">Receptor</keyword>
<evidence type="ECO:0000256" key="3">
    <source>
        <dbReference type="ARBA" id="ARBA00022606"/>
    </source>
</evidence>
<dbReference type="GO" id="GO:0007165">
    <property type="term" value="P:signal transduction"/>
    <property type="evidence" value="ECO:0007669"/>
    <property type="project" value="UniProtKB-KW"/>
</dbReference>
<evidence type="ECO:0000256" key="8">
    <source>
        <dbReference type="ARBA" id="ARBA00023170"/>
    </source>
</evidence>
<evidence type="ECO:0000256" key="6">
    <source>
        <dbReference type="ARBA" id="ARBA00022989"/>
    </source>
</evidence>
<dbReference type="GO" id="GO:0005886">
    <property type="term" value="C:plasma membrane"/>
    <property type="evidence" value="ECO:0007669"/>
    <property type="project" value="UniProtKB-SubCell"/>
</dbReference>
<keyword evidence="5 10" id="KW-0552">Olfaction</keyword>
<keyword evidence="9 10" id="KW-0807">Transducer</keyword>
<evidence type="ECO:0000256" key="9">
    <source>
        <dbReference type="ARBA" id="ARBA00023224"/>
    </source>
</evidence>
<evidence type="ECO:0000256" key="10">
    <source>
        <dbReference type="RuleBase" id="RU351113"/>
    </source>
</evidence>
<dbReference type="AlphaFoldDB" id="A0A068F6J1"/>
<feature type="transmembrane region" description="Helical" evidence="10">
    <location>
        <begin position="299"/>
        <end position="318"/>
    </location>
</feature>
<dbReference type="GO" id="GO:0004984">
    <property type="term" value="F:olfactory receptor activity"/>
    <property type="evidence" value="ECO:0007669"/>
    <property type="project" value="InterPro"/>
</dbReference>
<dbReference type="PANTHER" id="PTHR21137:SF35">
    <property type="entry name" value="ODORANT RECEPTOR 19A-RELATED"/>
    <property type="match status" value="1"/>
</dbReference>
<keyword evidence="6 10" id="KW-1133">Transmembrane helix</keyword>
<keyword evidence="4 10" id="KW-0812">Transmembrane</keyword>
<accession>A0A068F6J1</accession>
<organism evidence="11">
    <name type="scientific">Calliphora stygia</name>
    <name type="common">Common brown blowfly</name>
    <dbReference type="NCBI Taxonomy" id="145453"/>
    <lineage>
        <taxon>Eukaryota</taxon>
        <taxon>Metazoa</taxon>
        <taxon>Ecdysozoa</taxon>
        <taxon>Arthropoda</taxon>
        <taxon>Hexapoda</taxon>
        <taxon>Insecta</taxon>
        <taxon>Pterygota</taxon>
        <taxon>Neoptera</taxon>
        <taxon>Endopterygota</taxon>
        <taxon>Diptera</taxon>
        <taxon>Brachycera</taxon>
        <taxon>Muscomorpha</taxon>
        <taxon>Oestroidea</taxon>
        <taxon>Calliphoridae</taxon>
        <taxon>Calliphorinae</taxon>
        <taxon>Calliphora</taxon>
    </lineage>
</organism>
<evidence type="ECO:0000256" key="7">
    <source>
        <dbReference type="ARBA" id="ARBA00023136"/>
    </source>
</evidence>
<evidence type="ECO:0000313" key="11">
    <source>
        <dbReference type="EMBL" id="AID61244.1"/>
    </source>
</evidence>
<evidence type="ECO:0000256" key="5">
    <source>
        <dbReference type="ARBA" id="ARBA00022725"/>
    </source>
</evidence>
<evidence type="ECO:0000256" key="4">
    <source>
        <dbReference type="ARBA" id="ARBA00022692"/>
    </source>
</evidence>
<feature type="transmembrane region" description="Helical" evidence="10">
    <location>
        <begin position="137"/>
        <end position="159"/>
    </location>
</feature>
<name>A0A068F6J1_CALSG</name>
<dbReference type="GO" id="GO:0005549">
    <property type="term" value="F:odorant binding"/>
    <property type="evidence" value="ECO:0007669"/>
    <property type="project" value="InterPro"/>
</dbReference>
<sequence length="395" mass="45434">MSANEAELPQPRIKRYFHVQRVCFAILGINPTSLERTVFNHYRVWLPMIVQLLHYIPMVFYAIENINDVVKVTTALAPIWQAINATLKIIYFVWNRKKIVALVRKLWFWNLEAKDEELVILTIENRKDILFCTSYSMVLNVTGVAALLAPLLIAGFYAWKGEIFWEYLEPPVKASYGIDKQSVFGYIIVFILNGYGAFFVVYGTISADSLFSWFMCNIVAQFHILKYRLRQAGGENNGDCSMKTISDCIAYHCRIIELASDFNDAFSVVVFIKFAISCVQICCLAFKLSRGEGELFDQVYHGLFLICLSMQLMLYCYGGQRIMDESESIANEIYDSFHWESLSVANRKMLIFAMMRSQMPCNVCGVFFVANLALYLWVYRTAASMITLLKTIEED</sequence>
<dbReference type="Pfam" id="PF02949">
    <property type="entry name" value="7tm_6"/>
    <property type="match status" value="1"/>
</dbReference>
<feature type="transmembrane region" description="Helical" evidence="10">
    <location>
        <begin position="183"/>
        <end position="205"/>
    </location>
</feature>
<comment type="subcellular location">
    <subcellularLocation>
        <location evidence="1 10">Cell membrane</location>
        <topology evidence="1 10">Multi-pass membrane protein</topology>
    </subcellularLocation>
</comment>
<protein>
    <recommendedName>
        <fullName evidence="10">Odorant receptor</fullName>
    </recommendedName>
</protein>
<feature type="transmembrane region" description="Helical" evidence="10">
    <location>
        <begin position="359"/>
        <end position="378"/>
    </location>
</feature>